<dbReference type="InterPro" id="IPR011701">
    <property type="entry name" value="MFS"/>
</dbReference>
<gene>
    <name evidence="9" type="ORF">R3Q16_28085</name>
</gene>
<evidence type="ECO:0000256" key="4">
    <source>
        <dbReference type="ARBA" id="ARBA00022989"/>
    </source>
</evidence>
<keyword evidence="2" id="KW-0813">Transport</keyword>
<evidence type="ECO:0000259" key="8">
    <source>
        <dbReference type="PROSITE" id="PS50850"/>
    </source>
</evidence>
<feature type="transmembrane region" description="Helical" evidence="7">
    <location>
        <begin position="269"/>
        <end position="290"/>
    </location>
</feature>
<feature type="transmembrane region" description="Helical" evidence="7">
    <location>
        <begin position="142"/>
        <end position="166"/>
    </location>
</feature>
<evidence type="ECO:0000256" key="2">
    <source>
        <dbReference type="ARBA" id="ARBA00022448"/>
    </source>
</evidence>
<feature type="transmembrane region" description="Helical" evidence="7">
    <location>
        <begin position="172"/>
        <end position="192"/>
    </location>
</feature>
<feature type="transmembrane region" description="Helical" evidence="7">
    <location>
        <begin position="204"/>
        <end position="222"/>
    </location>
</feature>
<evidence type="ECO:0000256" key="5">
    <source>
        <dbReference type="ARBA" id="ARBA00023136"/>
    </source>
</evidence>
<dbReference type="InterPro" id="IPR020846">
    <property type="entry name" value="MFS_dom"/>
</dbReference>
<evidence type="ECO:0000313" key="10">
    <source>
        <dbReference type="Proteomes" id="UP001185927"/>
    </source>
</evidence>
<evidence type="ECO:0000256" key="6">
    <source>
        <dbReference type="SAM" id="MobiDB-lite"/>
    </source>
</evidence>
<protein>
    <submittedName>
        <fullName evidence="9">MFS transporter</fullName>
    </submittedName>
</protein>
<dbReference type="Gene3D" id="1.20.1250.20">
    <property type="entry name" value="MFS general substrate transporter like domains"/>
    <property type="match status" value="2"/>
</dbReference>
<evidence type="ECO:0000256" key="7">
    <source>
        <dbReference type="SAM" id="Phobius"/>
    </source>
</evidence>
<feature type="transmembrane region" description="Helical" evidence="7">
    <location>
        <begin position="85"/>
        <end position="104"/>
    </location>
</feature>
<evidence type="ECO:0000256" key="1">
    <source>
        <dbReference type="ARBA" id="ARBA00004651"/>
    </source>
</evidence>
<organism evidence="9 10">
    <name type="scientific">Rhodococcus globerulus</name>
    <dbReference type="NCBI Taxonomy" id="33008"/>
    <lineage>
        <taxon>Bacteria</taxon>
        <taxon>Bacillati</taxon>
        <taxon>Actinomycetota</taxon>
        <taxon>Actinomycetes</taxon>
        <taxon>Mycobacteriales</taxon>
        <taxon>Nocardiaceae</taxon>
        <taxon>Rhodococcus</taxon>
    </lineage>
</organism>
<name>A0ABU4C267_RHOGO</name>
<evidence type="ECO:0000313" key="9">
    <source>
        <dbReference type="EMBL" id="MDV6270495.1"/>
    </source>
</evidence>
<feature type="transmembrane region" description="Helical" evidence="7">
    <location>
        <begin position="228"/>
        <end position="248"/>
    </location>
</feature>
<keyword evidence="5 7" id="KW-0472">Membrane</keyword>
<feature type="transmembrane region" description="Helical" evidence="7">
    <location>
        <begin position="343"/>
        <end position="363"/>
    </location>
</feature>
<comment type="caution">
    <text evidence="9">The sequence shown here is derived from an EMBL/GenBank/DDBJ whole genome shotgun (WGS) entry which is preliminary data.</text>
</comment>
<feature type="region of interest" description="Disordered" evidence="6">
    <location>
        <begin position="477"/>
        <end position="505"/>
    </location>
</feature>
<feature type="domain" description="Major facilitator superfamily (MFS) profile" evidence="8">
    <location>
        <begin position="19"/>
        <end position="471"/>
    </location>
</feature>
<feature type="transmembrane region" description="Helical" evidence="7">
    <location>
        <begin position="110"/>
        <end position="130"/>
    </location>
</feature>
<reference evidence="9 10" key="1">
    <citation type="submission" date="2023-10" db="EMBL/GenBank/DDBJ databases">
        <title>Development of a sustainable strategy for remediation of hydrocarbon-contaminated territories based on the waste exchange concept.</title>
        <authorList>
            <person name="Krivoruchko A."/>
        </authorList>
    </citation>
    <scope>NUCLEOTIDE SEQUENCE [LARGE SCALE GENOMIC DNA]</scope>
    <source>
        <strain evidence="9 10">IEGM 1203</strain>
    </source>
</reference>
<dbReference type="EMBL" id="JAWLKB010000019">
    <property type="protein sequence ID" value="MDV6270495.1"/>
    <property type="molecule type" value="Genomic_DNA"/>
</dbReference>
<feature type="transmembrane region" description="Helical" evidence="7">
    <location>
        <begin position="18"/>
        <end position="43"/>
    </location>
</feature>
<keyword evidence="3 7" id="KW-0812">Transmembrane</keyword>
<dbReference type="PROSITE" id="PS50850">
    <property type="entry name" value="MFS"/>
    <property type="match status" value="1"/>
</dbReference>
<feature type="transmembrane region" description="Helical" evidence="7">
    <location>
        <begin position="447"/>
        <end position="467"/>
    </location>
</feature>
<dbReference type="Pfam" id="PF07690">
    <property type="entry name" value="MFS_1"/>
    <property type="match status" value="1"/>
</dbReference>
<keyword evidence="4 7" id="KW-1133">Transmembrane helix</keyword>
<comment type="subcellular location">
    <subcellularLocation>
        <location evidence="1">Cell membrane</location>
        <topology evidence="1">Multi-pass membrane protein</topology>
    </subcellularLocation>
</comment>
<dbReference type="InterPro" id="IPR036259">
    <property type="entry name" value="MFS_trans_sf"/>
</dbReference>
<sequence>MTKNGSDPGSAQGWTVRLIVGTILMAMVLEALSLGTSMVSIGLPDILKAFPTTQGGWLTTVYFLVGAVCAPLLGKTADLYGKRRVLLITMMVSGVGALICAVAPNFTILLIGRVLQGPILATLSLIPSFVRDIYPPKQAAFAASITVTGMGAFSLAAPTVIGWLLANYGFRGMFLFDAIWTLGLCVAIWVTLPESKMRREAKPDLLGGLILAGAVLPVMLYVSMGRTWGWLEASPLLLIGIALGFLFVRHTRNANEPIINLSLFRRKPLVFVAFAGAISYSISASIYQLIPLLAMTSKDNGGTYGLGLNTIEFSGIATPKQLATVIGGVVIGFLLARGRNPRIFLTLGVALFATALISLALAHDTFATVMIGSLLLGLAGGVSNAAIPNLVMRATPVGDQGSTAGTVQLCTTGASSILPVVMFAVLAPYMMAAPEGGVFYQDQGITMWLWISAAICVVALVVGATVLRERRGESFEEFSVNSPNPASDTADGVAPPAADLEANKI</sequence>
<feature type="transmembrane region" description="Helical" evidence="7">
    <location>
        <begin position="316"/>
        <end position="336"/>
    </location>
</feature>
<feature type="transmembrane region" description="Helical" evidence="7">
    <location>
        <begin position="55"/>
        <end position="73"/>
    </location>
</feature>
<accession>A0ABU4C267</accession>
<evidence type="ECO:0000256" key="3">
    <source>
        <dbReference type="ARBA" id="ARBA00022692"/>
    </source>
</evidence>
<dbReference type="PANTHER" id="PTHR42718">
    <property type="entry name" value="MAJOR FACILITATOR SUPERFAMILY MULTIDRUG TRANSPORTER MFSC"/>
    <property type="match status" value="1"/>
</dbReference>
<dbReference type="SUPFAM" id="SSF103473">
    <property type="entry name" value="MFS general substrate transporter"/>
    <property type="match status" value="1"/>
</dbReference>
<proteinExistence type="predicted"/>
<dbReference type="PANTHER" id="PTHR42718:SF9">
    <property type="entry name" value="MAJOR FACILITATOR SUPERFAMILY MULTIDRUG TRANSPORTER MFSC"/>
    <property type="match status" value="1"/>
</dbReference>
<feature type="transmembrane region" description="Helical" evidence="7">
    <location>
        <begin position="404"/>
        <end position="427"/>
    </location>
</feature>
<keyword evidence="10" id="KW-1185">Reference proteome</keyword>
<dbReference type="Proteomes" id="UP001185927">
    <property type="component" value="Unassembled WGS sequence"/>
</dbReference>
<feature type="transmembrane region" description="Helical" evidence="7">
    <location>
        <begin position="369"/>
        <end position="392"/>
    </location>
</feature>